<comment type="caution">
    <text evidence="1">The sequence shown here is derived from an EMBL/GenBank/DDBJ whole genome shotgun (WGS) entry which is preliminary data.</text>
</comment>
<dbReference type="EMBL" id="PGCL01000003">
    <property type="protein sequence ID" value="TAJ44052.1"/>
    <property type="molecule type" value="Genomic_DNA"/>
</dbReference>
<evidence type="ECO:0000313" key="1">
    <source>
        <dbReference type="EMBL" id="TAJ44052.1"/>
    </source>
</evidence>
<dbReference type="RefSeq" id="WP_130647118.1">
    <property type="nucleotide sequence ID" value="NZ_PGCL01000003.1"/>
</dbReference>
<gene>
    <name evidence="1" type="ORF">CUJ86_08430</name>
</gene>
<reference evidence="1 2" key="1">
    <citation type="submission" date="2017-11" db="EMBL/GenBank/DDBJ databases">
        <title>Isolation and Characterization of Methanofollis Species from Methane Seep Offshore SW Taiwan.</title>
        <authorList>
            <person name="Teng N.-H."/>
            <person name="Lai M.-C."/>
            <person name="Chen S.-C."/>
        </authorList>
    </citation>
    <scope>NUCLEOTIDE SEQUENCE [LARGE SCALE GENOMIC DNA]</scope>
    <source>
        <strain evidence="1 2">FWC-SCC2</strain>
    </source>
</reference>
<accession>A0A483CN54</accession>
<sequence length="98" mass="10817">MEGGSWRGINRILLVGHLRPGAAGMVAFWSMEESRREVNEQGDRYAAAPGEPGGLPTLGWVGRRRMRSGAADFLTAERSPSTHPIHEYSEGFYRSINS</sequence>
<dbReference type="AlphaFoldDB" id="A0A483CN54"/>
<evidence type="ECO:0000313" key="2">
    <source>
        <dbReference type="Proteomes" id="UP000292580"/>
    </source>
</evidence>
<proteinExistence type="predicted"/>
<keyword evidence="2" id="KW-1185">Reference proteome</keyword>
<name>A0A483CN54_9EURY</name>
<organism evidence="1 2">
    <name type="scientific">Methanofollis fontis</name>
    <dbReference type="NCBI Taxonomy" id="2052832"/>
    <lineage>
        <taxon>Archaea</taxon>
        <taxon>Methanobacteriati</taxon>
        <taxon>Methanobacteriota</taxon>
        <taxon>Stenosarchaea group</taxon>
        <taxon>Methanomicrobia</taxon>
        <taxon>Methanomicrobiales</taxon>
        <taxon>Methanomicrobiaceae</taxon>
        <taxon>Methanofollis</taxon>
    </lineage>
</organism>
<protein>
    <submittedName>
        <fullName evidence="1">Uncharacterized protein</fullName>
    </submittedName>
</protein>
<dbReference type="Proteomes" id="UP000292580">
    <property type="component" value="Unassembled WGS sequence"/>
</dbReference>